<comment type="caution">
    <text evidence="2">The sequence shown here is derived from an EMBL/GenBank/DDBJ whole genome shotgun (WGS) entry which is preliminary data.</text>
</comment>
<organism evidence="2 3">
    <name type="scientific">Phytophthora cactorum</name>
    <dbReference type="NCBI Taxonomy" id="29920"/>
    <lineage>
        <taxon>Eukaryota</taxon>
        <taxon>Sar</taxon>
        <taxon>Stramenopiles</taxon>
        <taxon>Oomycota</taxon>
        <taxon>Peronosporomycetes</taxon>
        <taxon>Peronosporales</taxon>
        <taxon>Peronosporaceae</taxon>
        <taxon>Phytophthora</taxon>
    </lineage>
</organism>
<feature type="compositionally biased region" description="Low complexity" evidence="1">
    <location>
        <begin position="40"/>
        <end position="63"/>
    </location>
</feature>
<dbReference type="VEuPathDB" id="FungiDB:PC110_g13529"/>
<gene>
    <name evidence="2" type="ORF">PC115_g10955</name>
</gene>
<reference evidence="2" key="1">
    <citation type="submission" date="2018-10" db="EMBL/GenBank/DDBJ databases">
        <title>Effector identification in a new, highly contiguous assembly of the strawberry crown rot pathogen Phytophthora cactorum.</title>
        <authorList>
            <person name="Armitage A.D."/>
            <person name="Nellist C.F."/>
            <person name="Bates H."/>
            <person name="Vickerstaff R.J."/>
            <person name="Harrison R.J."/>
        </authorList>
    </citation>
    <scope>NUCLEOTIDE SEQUENCE</scope>
    <source>
        <strain evidence="2">4032</strain>
    </source>
</reference>
<dbReference type="Proteomes" id="UP000774804">
    <property type="component" value="Unassembled WGS sequence"/>
</dbReference>
<evidence type="ECO:0000313" key="3">
    <source>
        <dbReference type="Proteomes" id="UP000774804"/>
    </source>
</evidence>
<sequence length="247" mass="27676">MEAVINDNSLKADAVKQVVMEGGPSQLRVVPRDNAKIFKGTSTSPGSGSPSTDTTPNTSSPYSRLEVDDYGTAAFRGDFYPLMVLLRSRAPNTPTAWDLLASEFFCLAYDSCDMEYSDVYVENTVDHVPMNLELVRSSVNVELRTYANTEWNIYINTAFFSYKPNQAVSSSIEDSTLQFQKWLEALGSDESVKMEIQVPNRVVNIEAGSAVLSIRFFGSFDDELNQYMMPFSKTPVRKIPRSVRLWP</sequence>
<feature type="region of interest" description="Disordered" evidence="1">
    <location>
        <begin position="38"/>
        <end position="63"/>
    </location>
</feature>
<dbReference type="AlphaFoldDB" id="A0A8T1C7K5"/>
<evidence type="ECO:0000313" key="2">
    <source>
        <dbReference type="EMBL" id="KAG2916688.1"/>
    </source>
</evidence>
<accession>A0A8T1C7K5</accession>
<proteinExistence type="predicted"/>
<protein>
    <submittedName>
        <fullName evidence="2">Uncharacterized protein</fullName>
    </submittedName>
</protein>
<name>A0A8T1C7K5_9STRA</name>
<evidence type="ECO:0000256" key="1">
    <source>
        <dbReference type="SAM" id="MobiDB-lite"/>
    </source>
</evidence>
<dbReference type="EMBL" id="RCMI01000334">
    <property type="protein sequence ID" value="KAG2916688.1"/>
    <property type="molecule type" value="Genomic_DNA"/>
</dbReference>